<evidence type="ECO:0000313" key="3">
    <source>
        <dbReference type="Proteomes" id="UP001153069"/>
    </source>
</evidence>
<organism evidence="2 3">
    <name type="scientific">Seminavis robusta</name>
    <dbReference type="NCBI Taxonomy" id="568900"/>
    <lineage>
        <taxon>Eukaryota</taxon>
        <taxon>Sar</taxon>
        <taxon>Stramenopiles</taxon>
        <taxon>Ochrophyta</taxon>
        <taxon>Bacillariophyta</taxon>
        <taxon>Bacillariophyceae</taxon>
        <taxon>Bacillariophycidae</taxon>
        <taxon>Naviculales</taxon>
        <taxon>Naviculaceae</taxon>
        <taxon>Seminavis</taxon>
    </lineage>
</organism>
<dbReference type="OrthoDB" id="48161at2759"/>
<proteinExistence type="predicted"/>
<dbReference type="AlphaFoldDB" id="A0A9N8EBJ6"/>
<keyword evidence="1" id="KW-1133">Transmembrane helix</keyword>
<keyword evidence="3" id="KW-1185">Reference proteome</keyword>
<reference evidence="2" key="1">
    <citation type="submission" date="2020-06" db="EMBL/GenBank/DDBJ databases">
        <authorList>
            <consortium name="Plant Systems Biology data submission"/>
        </authorList>
    </citation>
    <scope>NUCLEOTIDE SEQUENCE</scope>
    <source>
        <strain evidence="2">D6</strain>
    </source>
</reference>
<evidence type="ECO:0000313" key="2">
    <source>
        <dbReference type="EMBL" id="CAB9518361.1"/>
    </source>
</evidence>
<feature type="transmembrane region" description="Helical" evidence="1">
    <location>
        <begin position="21"/>
        <end position="40"/>
    </location>
</feature>
<keyword evidence="1" id="KW-0472">Membrane</keyword>
<protein>
    <submittedName>
        <fullName evidence="2">Uncharacterized protein</fullName>
    </submittedName>
</protein>
<evidence type="ECO:0000256" key="1">
    <source>
        <dbReference type="SAM" id="Phobius"/>
    </source>
</evidence>
<gene>
    <name evidence="2" type="ORF">SEMRO_927_G221140.1</name>
</gene>
<dbReference type="EMBL" id="CAICTM010000925">
    <property type="protein sequence ID" value="CAB9518361.1"/>
    <property type="molecule type" value="Genomic_DNA"/>
</dbReference>
<sequence>MTTAQPGSRTTRQRAERAFQVYRVWFFATFFAWLTFLVLFRQRQDIPSDFLLETAAHSVENSAIANVSARSLHVPTKNRTSSIKIATNQVHFLNSSRLHRLDGFSASWLQSRADFMTMPFDRVHSCEMASFRAYDGSRLPKMRMTYDWMDWSVEHLSRWWKILEWDLHQNDTIAYDSISSKLRNYISSAAVTAHNNDNNLQEERVLQNTLAVIAFQSYKHATNPQLGHNLTALSLAATMESLRRAGMGRVVVGILVDADIAPVQDAFRFLKQQVDPLNQEDNSNESNLISTIGQMEVGYAFSSAEFIKTKLLNKNMPRSTLMTLQQALNYTLQVPKDEWTVEMQENVTAWLGTTHDPSFWQYVYLTEPDTILTTRPGSLPAIKQEVDKGGVILPHRWQPIPHESDVKGMDPQRGTFLLQDEFPNVLTVHEQDACCDENAGPNFKPGLPPHYPLCRERRAIFWYACGFHEKMRHLPDKHERLSHYQLMRLMDGTGITTIVGTEHGRRCIPHKGACGKPKM</sequence>
<keyword evidence="1" id="KW-0812">Transmembrane</keyword>
<name>A0A9N8EBJ6_9STRA</name>
<comment type="caution">
    <text evidence="2">The sequence shown here is derived from an EMBL/GenBank/DDBJ whole genome shotgun (WGS) entry which is preliminary data.</text>
</comment>
<accession>A0A9N8EBJ6</accession>
<dbReference type="Proteomes" id="UP001153069">
    <property type="component" value="Unassembled WGS sequence"/>
</dbReference>